<name>A0A942UYI1_9FIRM</name>
<feature type="domain" description="HTH iclR-type" evidence="6">
    <location>
        <begin position="5"/>
        <end position="67"/>
    </location>
</feature>
<proteinExistence type="predicted"/>
<dbReference type="InterPro" id="IPR036388">
    <property type="entry name" value="WH-like_DNA-bd_sf"/>
</dbReference>
<dbReference type="SMART" id="SM00346">
    <property type="entry name" value="HTH_ICLR"/>
    <property type="match status" value="1"/>
</dbReference>
<gene>
    <name evidence="8" type="ORF">GOQ27_09330</name>
</gene>
<dbReference type="RefSeq" id="WP_203366583.1">
    <property type="nucleotide sequence ID" value="NZ_WSFT01000036.1"/>
</dbReference>
<dbReference type="SUPFAM" id="SSF46785">
    <property type="entry name" value="Winged helix' DNA-binding domain"/>
    <property type="match status" value="1"/>
</dbReference>
<reference evidence="8" key="1">
    <citation type="submission" date="2019-12" db="EMBL/GenBank/DDBJ databases">
        <title>Clostridiaceae gen. nov. sp. nov., isolated from sediment in Xinjiang, China.</title>
        <authorList>
            <person name="Zhang R."/>
        </authorList>
    </citation>
    <scope>NUCLEOTIDE SEQUENCE</scope>
    <source>
        <strain evidence="8">D2Q-11</strain>
    </source>
</reference>
<keyword evidence="3" id="KW-0804">Transcription</keyword>
<dbReference type="Pfam" id="PF09339">
    <property type="entry name" value="HTH_IclR"/>
    <property type="match status" value="1"/>
</dbReference>
<evidence type="ECO:0000256" key="3">
    <source>
        <dbReference type="ARBA" id="ARBA00023163"/>
    </source>
</evidence>
<keyword evidence="2" id="KW-0238">DNA-binding</keyword>
<feature type="domain" description="IclR-ED" evidence="7">
    <location>
        <begin position="68"/>
        <end position="251"/>
    </location>
</feature>
<dbReference type="EMBL" id="WSFT01000036">
    <property type="protein sequence ID" value="MBS4538666.1"/>
    <property type="molecule type" value="Genomic_DNA"/>
</dbReference>
<dbReference type="FunFam" id="1.10.10.10:FF:000056">
    <property type="entry name" value="IclR family transcriptional regulator"/>
    <property type="match status" value="1"/>
</dbReference>
<dbReference type="Pfam" id="PF01614">
    <property type="entry name" value="IclR_C"/>
    <property type="match status" value="1"/>
</dbReference>
<dbReference type="InterPro" id="IPR036390">
    <property type="entry name" value="WH_DNA-bd_sf"/>
</dbReference>
<dbReference type="PANTHER" id="PTHR30136">
    <property type="entry name" value="HELIX-TURN-HELIX TRANSCRIPTIONAL REGULATOR, ICLR FAMILY"/>
    <property type="match status" value="1"/>
</dbReference>
<evidence type="ECO:0000259" key="6">
    <source>
        <dbReference type="PROSITE" id="PS51077"/>
    </source>
</evidence>
<dbReference type="Gene3D" id="3.30.450.40">
    <property type="match status" value="1"/>
</dbReference>
<dbReference type="GO" id="GO:0045892">
    <property type="term" value="P:negative regulation of DNA-templated transcription"/>
    <property type="evidence" value="ECO:0007669"/>
    <property type="project" value="TreeGrafter"/>
</dbReference>
<organism evidence="8 9">
    <name type="scientific">Anaeromonas frigoriresistens</name>
    <dbReference type="NCBI Taxonomy" id="2683708"/>
    <lineage>
        <taxon>Bacteria</taxon>
        <taxon>Bacillati</taxon>
        <taxon>Bacillota</taxon>
        <taxon>Tissierellia</taxon>
        <taxon>Tissierellales</taxon>
        <taxon>Thermohalobacteraceae</taxon>
        <taxon>Anaeromonas</taxon>
    </lineage>
</organism>
<dbReference type="GO" id="GO:0003677">
    <property type="term" value="F:DNA binding"/>
    <property type="evidence" value="ECO:0007669"/>
    <property type="project" value="UniProtKB-KW"/>
</dbReference>
<dbReference type="PANTHER" id="PTHR30136:SF35">
    <property type="entry name" value="HTH-TYPE TRANSCRIPTIONAL REGULATOR RV1719"/>
    <property type="match status" value="1"/>
</dbReference>
<sequence length="253" mass="29025">MKDVVQSVDRALSIIEVLSDYEEGLGITEISGKINLHKSTVYRLLSTLIYKGYVRQDDKNNKYKLSLKLFELGNKKIENTDILIIAKPYLKDLMEEVNEVVHLVLLEGEDIVYIDKVESHNTIRMHSNIGKRTPAYCTSVGKSIMAYFPENKVKEIWDNSDIKNLTEYTITDFNEFKEELKKVKRVNYAIDDEENELGVRCIGAPVFDYKGEPVAAISISGPTIRVTKDRVEEISQEVIKYSKMISKELGYKE</sequence>
<dbReference type="InterPro" id="IPR014757">
    <property type="entry name" value="Tscrpt_reg_IclR_C"/>
</dbReference>
<keyword evidence="9" id="KW-1185">Reference proteome</keyword>
<keyword evidence="1" id="KW-0805">Transcription regulation</keyword>
<accession>A0A942UYI1</accession>
<comment type="caution">
    <text evidence="8">The sequence shown here is derived from an EMBL/GenBank/DDBJ whole genome shotgun (WGS) entry which is preliminary data.</text>
</comment>
<dbReference type="AlphaFoldDB" id="A0A942UYI1"/>
<evidence type="ECO:0000256" key="5">
    <source>
        <dbReference type="ARBA" id="ARBA00070406"/>
    </source>
</evidence>
<dbReference type="SUPFAM" id="SSF55781">
    <property type="entry name" value="GAF domain-like"/>
    <property type="match status" value="1"/>
</dbReference>
<dbReference type="PROSITE" id="PS51078">
    <property type="entry name" value="ICLR_ED"/>
    <property type="match status" value="1"/>
</dbReference>
<evidence type="ECO:0000256" key="1">
    <source>
        <dbReference type="ARBA" id="ARBA00023015"/>
    </source>
</evidence>
<dbReference type="Gene3D" id="1.10.10.10">
    <property type="entry name" value="Winged helix-like DNA-binding domain superfamily/Winged helix DNA-binding domain"/>
    <property type="match status" value="1"/>
</dbReference>
<evidence type="ECO:0000313" key="9">
    <source>
        <dbReference type="Proteomes" id="UP000724672"/>
    </source>
</evidence>
<dbReference type="PROSITE" id="PS51077">
    <property type="entry name" value="HTH_ICLR"/>
    <property type="match status" value="1"/>
</dbReference>
<evidence type="ECO:0000256" key="4">
    <source>
        <dbReference type="ARBA" id="ARBA00058938"/>
    </source>
</evidence>
<evidence type="ECO:0000313" key="8">
    <source>
        <dbReference type="EMBL" id="MBS4538666.1"/>
    </source>
</evidence>
<dbReference type="InterPro" id="IPR029016">
    <property type="entry name" value="GAF-like_dom_sf"/>
</dbReference>
<comment type="function">
    <text evidence="4">May be an activator protein for the gylABX operon.</text>
</comment>
<evidence type="ECO:0000259" key="7">
    <source>
        <dbReference type="PROSITE" id="PS51078"/>
    </source>
</evidence>
<protein>
    <recommendedName>
        <fullName evidence="5">Glycerol operon regulatory protein</fullName>
    </recommendedName>
</protein>
<dbReference type="InterPro" id="IPR050707">
    <property type="entry name" value="HTH_MetabolicPath_Reg"/>
</dbReference>
<dbReference type="InterPro" id="IPR005471">
    <property type="entry name" value="Tscrpt_reg_IclR_N"/>
</dbReference>
<evidence type="ECO:0000256" key="2">
    <source>
        <dbReference type="ARBA" id="ARBA00023125"/>
    </source>
</evidence>
<dbReference type="Proteomes" id="UP000724672">
    <property type="component" value="Unassembled WGS sequence"/>
</dbReference>
<dbReference type="GO" id="GO:0003700">
    <property type="term" value="F:DNA-binding transcription factor activity"/>
    <property type="evidence" value="ECO:0007669"/>
    <property type="project" value="TreeGrafter"/>
</dbReference>